<protein>
    <submittedName>
        <fullName evidence="1">Uncharacterized protein</fullName>
    </submittedName>
</protein>
<evidence type="ECO:0000313" key="1">
    <source>
        <dbReference type="EMBL" id="KAG5522765.1"/>
    </source>
</evidence>
<name>A0AAV6I824_9ERIC</name>
<organism evidence="1 2">
    <name type="scientific">Rhododendron griersonianum</name>
    <dbReference type="NCBI Taxonomy" id="479676"/>
    <lineage>
        <taxon>Eukaryota</taxon>
        <taxon>Viridiplantae</taxon>
        <taxon>Streptophyta</taxon>
        <taxon>Embryophyta</taxon>
        <taxon>Tracheophyta</taxon>
        <taxon>Spermatophyta</taxon>
        <taxon>Magnoliopsida</taxon>
        <taxon>eudicotyledons</taxon>
        <taxon>Gunneridae</taxon>
        <taxon>Pentapetalae</taxon>
        <taxon>asterids</taxon>
        <taxon>Ericales</taxon>
        <taxon>Ericaceae</taxon>
        <taxon>Ericoideae</taxon>
        <taxon>Rhodoreae</taxon>
        <taxon>Rhododendron</taxon>
    </lineage>
</organism>
<sequence length="145" mass="16660">MLCTIELYNYVVCNLTTQRFVVLPILGVVSKSHLWFEDYLIYDHNATEFKVLEMMDGENKFRWTVKHIVDLKPLALPRRSTYVMSVRNVGANENDLAVVLCIEGLVIQYTNIKCQTLKVLCDLAGGDFPTRILDSYHFIESLTPV</sequence>
<dbReference type="EMBL" id="JACTNZ010000012">
    <property type="protein sequence ID" value="KAG5522765.1"/>
    <property type="molecule type" value="Genomic_DNA"/>
</dbReference>
<evidence type="ECO:0000313" key="2">
    <source>
        <dbReference type="Proteomes" id="UP000823749"/>
    </source>
</evidence>
<reference evidence="1" key="1">
    <citation type="submission" date="2020-08" db="EMBL/GenBank/DDBJ databases">
        <title>Plant Genome Project.</title>
        <authorList>
            <person name="Zhang R.-G."/>
        </authorList>
    </citation>
    <scope>NUCLEOTIDE SEQUENCE</scope>
    <source>
        <strain evidence="1">WSP0</strain>
        <tissue evidence="1">Leaf</tissue>
    </source>
</reference>
<keyword evidence="2" id="KW-1185">Reference proteome</keyword>
<comment type="caution">
    <text evidence="1">The sequence shown here is derived from an EMBL/GenBank/DDBJ whole genome shotgun (WGS) entry which is preliminary data.</text>
</comment>
<dbReference type="Proteomes" id="UP000823749">
    <property type="component" value="Chromosome 12"/>
</dbReference>
<proteinExistence type="predicted"/>
<gene>
    <name evidence="1" type="ORF">RHGRI_034794</name>
</gene>
<dbReference type="AlphaFoldDB" id="A0AAV6I824"/>
<accession>A0AAV6I824</accession>